<comment type="caution">
    <text evidence="2">The sequence shown here is derived from an EMBL/GenBank/DDBJ whole genome shotgun (WGS) entry which is preliminary data.</text>
</comment>
<dbReference type="EMBL" id="JAVRQU010000010">
    <property type="protein sequence ID" value="KAK5698080.1"/>
    <property type="molecule type" value="Genomic_DNA"/>
</dbReference>
<dbReference type="SUPFAM" id="SSF160935">
    <property type="entry name" value="VPA0735-like"/>
    <property type="match status" value="1"/>
</dbReference>
<proteinExistence type="predicted"/>
<sequence length="173" mass="18288">MNNSYSGTFESGTAIIPRAITAAALYLQVTPANALYPTLGSTQTSLTEGEAYVFTFSGRPPVADNGFWSLTMYDDSGYLVANAENTWAVGDRSNITFADGGRVYGNGTADGSFQVLVQDAGVPPPTNWTSNWLPAPSGGGSFTVTFRLYAPTEALSDGSYVYPLVEKVDAIKA</sequence>
<accession>A0AAN7W9Y2</accession>
<evidence type="ECO:0000313" key="2">
    <source>
        <dbReference type="EMBL" id="KAK5698080.1"/>
    </source>
</evidence>
<dbReference type="Pfam" id="PF06742">
    <property type="entry name" value="DUF1214"/>
    <property type="match status" value="1"/>
</dbReference>
<gene>
    <name evidence="2" type="ORF">LTR97_007040</name>
</gene>
<dbReference type="Gene3D" id="2.60.120.600">
    <property type="entry name" value="Domain of unknown function DUF1214, C-terminal domain"/>
    <property type="match status" value="1"/>
</dbReference>
<evidence type="ECO:0000313" key="3">
    <source>
        <dbReference type="Proteomes" id="UP001310594"/>
    </source>
</evidence>
<organism evidence="2 3">
    <name type="scientific">Elasticomyces elasticus</name>
    <dbReference type="NCBI Taxonomy" id="574655"/>
    <lineage>
        <taxon>Eukaryota</taxon>
        <taxon>Fungi</taxon>
        <taxon>Dikarya</taxon>
        <taxon>Ascomycota</taxon>
        <taxon>Pezizomycotina</taxon>
        <taxon>Dothideomycetes</taxon>
        <taxon>Dothideomycetidae</taxon>
        <taxon>Mycosphaerellales</taxon>
        <taxon>Teratosphaeriaceae</taxon>
        <taxon>Elasticomyces</taxon>
    </lineage>
</organism>
<dbReference type="InterPro" id="IPR010621">
    <property type="entry name" value="DUF1214"/>
</dbReference>
<feature type="domain" description="DUF1214" evidence="1">
    <location>
        <begin position="41"/>
        <end position="152"/>
    </location>
</feature>
<dbReference type="PANTHER" id="PTHR36509">
    <property type="entry name" value="BLL3101 PROTEIN"/>
    <property type="match status" value="1"/>
</dbReference>
<evidence type="ECO:0000259" key="1">
    <source>
        <dbReference type="Pfam" id="PF06742"/>
    </source>
</evidence>
<dbReference type="InterPro" id="IPR037049">
    <property type="entry name" value="DUF1214_C_sf"/>
</dbReference>
<dbReference type="AlphaFoldDB" id="A0AAN7W9Y2"/>
<reference evidence="2" key="1">
    <citation type="submission" date="2023-08" db="EMBL/GenBank/DDBJ databases">
        <title>Black Yeasts Isolated from many extreme environments.</title>
        <authorList>
            <person name="Coleine C."/>
            <person name="Stajich J.E."/>
            <person name="Selbmann L."/>
        </authorList>
    </citation>
    <scope>NUCLEOTIDE SEQUENCE</scope>
    <source>
        <strain evidence="2">CCFEE 5810</strain>
    </source>
</reference>
<name>A0AAN7W9Y2_9PEZI</name>
<protein>
    <recommendedName>
        <fullName evidence="1">DUF1214 domain-containing protein</fullName>
    </recommendedName>
</protein>
<dbReference type="Proteomes" id="UP001310594">
    <property type="component" value="Unassembled WGS sequence"/>
</dbReference>
<dbReference type="PANTHER" id="PTHR36509:SF2">
    <property type="entry name" value="BLL3101 PROTEIN"/>
    <property type="match status" value="1"/>
</dbReference>